<sequence length="104" mass="12029">MAASRIFLFYVAVAVCISVTTLTGIVSFTYVRKNVEVNTQYKPPMRQLLKKQPLPNSYRLNDQVKDSRCDCSKKAIVFANAIPKEEKEDVLQSKKQELLKYRQR</sequence>
<accession>A0A9J7N5H2</accession>
<reference evidence="3" key="2">
    <citation type="submission" date="2025-08" db="UniProtKB">
        <authorList>
            <consortium name="RefSeq"/>
        </authorList>
    </citation>
    <scope>IDENTIFICATION</scope>
    <source>
        <strain evidence="3">S238N-H82</strain>
        <tissue evidence="3">Testes</tissue>
    </source>
</reference>
<dbReference type="AlphaFoldDB" id="A0A9J7N5H2"/>
<dbReference type="KEGG" id="bfo:118426831"/>
<keyword evidence="2" id="KW-1185">Reference proteome</keyword>
<dbReference type="Proteomes" id="UP000001554">
    <property type="component" value="Chromosome 12"/>
</dbReference>
<proteinExistence type="predicted"/>
<organism evidence="2 3">
    <name type="scientific">Branchiostoma floridae</name>
    <name type="common">Florida lancelet</name>
    <name type="synonym">Amphioxus</name>
    <dbReference type="NCBI Taxonomy" id="7739"/>
    <lineage>
        <taxon>Eukaryota</taxon>
        <taxon>Metazoa</taxon>
        <taxon>Chordata</taxon>
        <taxon>Cephalochordata</taxon>
        <taxon>Leptocardii</taxon>
        <taxon>Amphioxiformes</taxon>
        <taxon>Branchiostomatidae</taxon>
        <taxon>Branchiostoma</taxon>
    </lineage>
</organism>
<gene>
    <name evidence="3" type="primary">LOC118426831</name>
</gene>
<keyword evidence="1" id="KW-0472">Membrane</keyword>
<protein>
    <submittedName>
        <fullName evidence="3">Uncharacterized protein LOC118426831</fullName>
    </submittedName>
</protein>
<evidence type="ECO:0000256" key="1">
    <source>
        <dbReference type="SAM" id="Phobius"/>
    </source>
</evidence>
<evidence type="ECO:0000313" key="3">
    <source>
        <dbReference type="RefSeq" id="XP_035692271.1"/>
    </source>
</evidence>
<feature type="transmembrane region" description="Helical" evidence="1">
    <location>
        <begin position="6"/>
        <end position="31"/>
    </location>
</feature>
<name>A0A9J7N5H2_BRAFL</name>
<keyword evidence="1" id="KW-0812">Transmembrane</keyword>
<dbReference type="GeneID" id="118426831"/>
<reference evidence="2" key="1">
    <citation type="journal article" date="2020" name="Nat. Ecol. Evol.">
        <title>Deeply conserved synteny resolves early events in vertebrate evolution.</title>
        <authorList>
            <person name="Simakov O."/>
            <person name="Marletaz F."/>
            <person name="Yue J.X."/>
            <person name="O'Connell B."/>
            <person name="Jenkins J."/>
            <person name="Brandt A."/>
            <person name="Calef R."/>
            <person name="Tung C.H."/>
            <person name="Huang T.K."/>
            <person name="Schmutz J."/>
            <person name="Satoh N."/>
            <person name="Yu J.K."/>
            <person name="Putnam N.H."/>
            <person name="Green R.E."/>
            <person name="Rokhsar D.S."/>
        </authorList>
    </citation>
    <scope>NUCLEOTIDE SEQUENCE [LARGE SCALE GENOMIC DNA]</scope>
    <source>
        <strain evidence="2">S238N-H82</strain>
    </source>
</reference>
<dbReference type="RefSeq" id="XP_035692271.1">
    <property type="nucleotide sequence ID" value="XM_035836378.1"/>
</dbReference>
<evidence type="ECO:0000313" key="2">
    <source>
        <dbReference type="Proteomes" id="UP000001554"/>
    </source>
</evidence>
<keyword evidence="1" id="KW-1133">Transmembrane helix</keyword>